<gene>
    <name evidence="2" type="ORF">EV189_3817</name>
</gene>
<reference evidence="2 3" key="1">
    <citation type="submission" date="2019-02" db="EMBL/GenBank/DDBJ databases">
        <title>Genomic Encyclopedia of Type Strains, Phase IV (KMG-IV): sequencing the most valuable type-strain genomes for metagenomic binning, comparative biology and taxonomic classification.</title>
        <authorList>
            <person name="Goeker M."/>
        </authorList>
    </citation>
    <scope>NUCLEOTIDE SEQUENCE [LARGE SCALE GENOMIC DNA]</scope>
    <source>
        <strain evidence="2 3">DSM 45622</strain>
    </source>
</reference>
<name>A0A4Q7NAE4_9ACTN</name>
<keyword evidence="1" id="KW-1133">Transmembrane helix</keyword>
<organism evidence="2 3">
    <name type="scientific">Motilibacter rhizosphaerae</name>
    <dbReference type="NCBI Taxonomy" id="598652"/>
    <lineage>
        <taxon>Bacteria</taxon>
        <taxon>Bacillati</taxon>
        <taxon>Actinomycetota</taxon>
        <taxon>Actinomycetes</taxon>
        <taxon>Motilibacterales</taxon>
        <taxon>Motilibacteraceae</taxon>
        <taxon>Motilibacter</taxon>
    </lineage>
</organism>
<feature type="transmembrane region" description="Helical" evidence="1">
    <location>
        <begin position="6"/>
        <end position="25"/>
    </location>
</feature>
<dbReference type="Proteomes" id="UP000293638">
    <property type="component" value="Unassembled WGS sequence"/>
</dbReference>
<keyword evidence="1" id="KW-0472">Membrane</keyword>
<dbReference type="AlphaFoldDB" id="A0A4Q7NAE4"/>
<sequence length="35" mass="3765">MSVLEAVIPTVVLTTAFIALLVVAFRATDGHHKDE</sequence>
<comment type="caution">
    <text evidence="2">The sequence shown here is derived from an EMBL/GenBank/DDBJ whole genome shotgun (WGS) entry which is preliminary data.</text>
</comment>
<accession>A0A4Q7NAE4</accession>
<evidence type="ECO:0000313" key="3">
    <source>
        <dbReference type="Proteomes" id="UP000293638"/>
    </source>
</evidence>
<evidence type="ECO:0000256" key="1">
    <source>
        <dbReference type="SAM" id="Phobius"/>
    </source>
</evidence>
<keyword evidence="3" id="KW-1185">Reference proteome</keyword>
<proteinExistence type="predicted"/>
<keyword evidence="1" id="KW-0812">Transmembrane</keyword>
<dbReference type="EMBL" id="SGXD01000006">
    <property type="protein sequence ID" value="RZS79463.1"/>
    <property type="molecule type" value="Genomic_DNA"/>
</dbReference>
<protein>
    <submittedName>
        <fullName evidence="2">Uncharacterized protein</fullName>
    </submittedName>
</protein>
<evidence type="ECO:0000313" key="2">
    <source>
        <dbReference type="EMBL" id="RZS79463.1"/>
    </source>
</evidence>